<protein>
    <recommendedName>
        <fullName evidence="1">MAM domain-containing protein</fullName>
    </recommendedName>
</protein>
<feature type="non-terminal residue" evidence="2">
    <location>
        <position position="1"/>
    </location>
</feature>
<evidence type="ECO:0000313" key="3">
    <source>
        <dbReference type="Proteomes" id="UP000676336"/>
    </source>
</evidence>
<dbReference type="InterPro" id="IPR013320">
    <property type="entry name" value="ConA-like_dom_sf"/>
</dbReference>
<feature type="non-terminal residue" evidence="2">
    <location>
        <position position="80"/>
    </location>
</feature>
<accession>A0A8S3A381</accession>
<dbReference type="GO" id="GO:0016020">
    <property type="term" value="C:membrane"/>
    <property type="evidence" value="ECO:0007669"/>
    <property type="project" value="InterPro"/>
</dbReference>
<dbReference type="Gene3D" id="2.60.120.200">
    <property type="match status" value="1"/>
</dbReference>
<sequence length="80" mass="8729">ESAAIGGSCTFADFAQCGFTQNTTASSLQWKTYTGSDTQVRTTPIPFDHTTGTNRGSYAYIDLEDQGENLNGRLYSPMYT</sequence>
<reference evidence="2" key="1">
    <citation type="submission" date="2021-02" db="EMBL/GenBank/DDBJ databases">
        <authorList>
            <person name="Nowell W R."/>
        </authorList>
    </citation>
    <scope>NUCLEOTIDE SEQUENCE</scope>
</reference>
<dbReference type="EMBL" id="CAJOBI010125138">
    <property type="protein sequence ID" value="CAF4697505.1"/>
    <property type="molecule type" value="Genomic_DNA"/>
</dbReference>
<organism evidence="2 3">
    <name type="scientific">Rotaria magnacalcarata</name>
    <dbReference type="NCBI Taxonomy" id="392030"/>
    <lineage>
        <taxon>Eukaryota</taxon>
        <taxon>Metazoa</taxon>
        <taxon>Spiralia</taxon>
        <taxon>Gnathifera</taxon>
        <taxon>Rotifera</taxon>
        <taxon>Eurotatoria</taxon>
        <taxon>Bdelloidea</taxon>
        <taxon>Philodinida</taxon>
        <taxon>Philodinidae</taxon>
        <taxon>Rotaria</taxon>
    </lineage>
</organism>
<gene>
    <name evidence="2" type="ORF">SMN809_LOCUS42917</name>
</gene>
<dbReference type="InterPro" id="IPR000998">
    <property type="entry name" value="MAM_dom"/>
</dbReference>
<dbReference type="Pfam" id="PF00629">
    <property type="entry name" value="MAM"/>
    <property type="match status" value="1"/>
</dbReference>
<dbReference type="AlphaFoldDB" id="A0A8S3A381"/>
<comment type="caution">
    <text evidence="2">The sequence shown here is derived from an EMBL/GenBank/DDBJ whole genome shotgun (WGS) entry which is preliminary data.</text>
</comment>
<proteinExistence type="predicted"/>
<dbReference type="Proteomes" id="UP000676336">
    <property type="component" value="Unassembled WGS sequence"/>
</dbReference>
<name>A0A8S3A381_9BILA</name>
<dbReference type="PROSITE" id="PS50060">
    <property type="entry name" value="MAM_2"/>
    <property type="match status" value="1"/>
</dbReference>
<feature type="domain" description="MAM" evidence="1">
    <location>
        <begin position="7"/>
        <end position="80"/>
    </location>
</feature>
<evidence type="ECO:0000259" key="1">
    <source>
        <dbReference type="PROSITE" id="PS50060"/>
    </source>
</evidence>
<dbReference type="SUPFAM" id="SSF49899">
    <property type="entry name" value="Concanavalin A-like lectins/glucanases"/>
    <property type="match status" value="1"/>
</dbReference>
<evidence type="ECO:0000313" key="2">
    <source>
        <dbReference type="EMBL" id="CAF4697505.1"/>
    </source>
</evidence>